<proteinExistence type="predicted"/>
<sequence length="164" mass="18925">MLSIEITDYKPKDSDDSTRIDIGLANTKYNAAIEMRFRASYYQLRAIFEVKKCKDDIDKAFAQLYEYTRQMFAEQHNLRFAWGFAVCAGDVRLCHFGPSKAVSSKPMDVATREGRRAFIEFLVNMSLCDDSQLGRDPTMRYLSELRCWQIDCPDDDNDDSGRGE</sequence>
<dbReference type="EMBL" id="JANBUH010001352">
    <property type="protein sequence ID" value="KAJ2746568.1"/>
    <property type="molecule type" value="Genomic_DNA"/>
</dbReference>
<dbReference type="Proteomes" id="UP001140011">
    <property type="component" value="Unassembled WGS sequence"/>
</dbReference>
<protein>
    <recommendedName>
        <fullName evidence="1">Fungal-type protein kinase domain-containing protein</fullName>
    </recommendedName>
</protein>
<dbReference type="Pfam" id="PF17667">
    <property type="entry name" value="Pkinase_fungal"/>
    <property type="match status" value="1"/>
</dbReference>
<feature type="domain" description="Fungal-type protein kinase" evidence="1">
    <location>
        <begin position="20"/>
        <end position="150"/>
    </location>
</feature>
<feature type="non-terminal residue" evidence="2">
    <location>
        <position position="164"/>
    </location>
</feature>
<reference evidence="2" key="1">
    <citation type="submission" date="2022-07" db="EMBL/GenBank/DDBJ databases">
        <title>Phylogenomic reconstructions and comparative analyses of Kickxellomycotina fungi.</title>
        <authorList>
            <person name="Reynolds N.K."/>
            <person name="Stajich J.E."/>
            <person name="Barry K."/>
            <person name="Grigoriev I.V."/>
            <person name="Crous P."/>
            <person name="Smith M.E."/>
        </authorList>
    </citation>
    <scope>NUCLEOTIDE SEQUENCE</scope>
    <source>
        <strain evidence="2">BCRC 34297</strain>
    </source>
</reference>
<comment type="caution">
    <text evidence="2">The sequence shown here is derived from an EMBL/GenBank/DDBJ whole genome shotgun (WGS) entry which is preliminary data.</text>
</comment>
<keyword evidence="3" id="KW-1185">Reference proteome</keyword>
<evidence type="ECO:0000313" key="3">
    <source>
        <dbReference type="Proteomes" id="UP001140011"/>
    </source>
</evidence>
<dbReference type="OrthoDB" id="5584477at2759"/>
<evidence type="ECO:0000259" key="1">
    <source>
        <dbReference type="Pfam" id="PF17667"/>
    </source>
</evidence>
<dbReference type="InterPro" id="IPR040976">
    <property type="entry name" value="Pkinase_fungal"/>
</dbReference>
<dbReference type="AlphaFoldDB" id="A0A9W8L8E8"/>
<dbReference type="PANTHER" id="PTHR38248">
    <property type="entry name" value="FUNK1 6"/>
    <property type="match status" value="1"/>
</dbReference>
<gene>
    <name evidence="2" type="ORF">GGI19_006404</name>
</gene>
<accession>A0A9W8L8E8</accession>
<name>A0A9W8L8E8_9FUNG</name>
<evidence type="ECO:0000313" key="2">
    <source>
        <dbReference type="EMBL" id="KAJ2746568.1"/>
    </source>
</evidence>
<organism evidence="2 3">
    <name type="scientific">Coemansia pectinata</name>
    <dbReference type="NCBI Taxonomy" id="1052879"/>
    <lineage>
        <taxon>Eukaryota</taxon>
        <taxon>Fungi</taxon>
        <taxon>Fungi incertae sedis</taxon>
        <taxon>Zoopagomycota</taxon>
        <taxon>Kickxellomycotina</taxon>
        <taxon>Kickxellomycetes</taxon>
        <taxon>Kickxellales</taxon>
        <taxon>Kickxellaceae</taxon>
        <taxon>Coemansia</taxon>
    </lineage>
</organism>
<dbReference type="PANTHER" id="PTHR38248:SF2">
    <property type="entry name" value="FUNK1 11"/>
    <property type="match status" value="1"/>
</dbReference>